<protein>
    <submittedName>
        <fullName evidence="2">Uncharacterized protein</fullName>
    </submittedName>
</protein>
<dbReference type="eggNOG" id="ENOG5033IRG">
    <property type="taxonomic scope" value="Bacteria"/>
</dbReference>
<proteinExistence type="predicted"/>
<dbReference type="Proteomes" id="UP000005580">
    <property type="component" value="Unassembled WGS sequence"/>
</dbReference>
<dbReference type="AlphaFoldDB" id="E7RT19"/>
<dbReference type="EMBL" id="AEPE02000006">
    <property type="protein sequence ID" value="EFZ36370.1"/>
    <property type="molecule type" value="Genomic_DNA"/>
</dbReference>
<name>E7RT19_9BACT</name>
<evidence type="ECO:0000313" key="3">
    <source>
        <dbReference type="Proteomes" id="UP000005580"/>
    </source>
</evidence>
<feature type="signal peptide" evidence="1">
    <location>
        <begin position="1"/>
        <end position="21"/>
    </location>
</feature>
<keyword evidence="3" id="KW-1185">Reference proteome</keyword>
<dbReference type="HOGENOM" id="CLU_112450_2_1_10"/>
<sequence length="143" mass="17038">MKKILVIFIAMALLHVSEADAQGPRPFDPAKFQADLEQFITMEAALTPQEAADFFPLYREMRKKQMVFFDDDRRFKHVDLTDDKACESAIRRHDSNDIKMKEIQQEYHNKFLRILPAGKVFRIIRAEDRFHRQMFKRVIGHRK</sequence>
<dbReference type="RefSeq" id="WP_004370683.1">
    <property type="nucleotide sequence ID" value="NZ_GL833119.1"/>
</dbReference>
<accession>E7RT19</accession>
<evidence type="ECO:0000256" key="1">
    <source>
        <dbReference type="SAM" id="SignalP"/>
    </source>
</evidence>
<comment type="caution">
    <text evidence="2">The sequence shown here is derived from an EMBL/GenBank/DDBJ whole genome shotgun (WGS) entry which is preliminary data.</text>
</comment>
<feature type="chain" id="PRO_5003221544" evidence="1">
    <location>
        <begin position="22"/>
        <end position="143"/>
    </location>
</feature>
<dbReference type="STRING" id="28134.SAMN05444288_0892"/>
<gene>
    <name evidence="2" type="ORF">HMPREF0663_12437</name>
</gene>
<organism evidence="2 3">
    <name type="scientific">Hoylesella oralis ATCC 33269</name>
    <dbReference type="NCBI Taxonomy" id="873533"/>
    <lineage>
        <taxon>Bacteria</taxon>
        <taxon>Pseudomonadati</taxon>
        <taxon>Bacteroidota</taxon>
        <taxon>Bacteroidia</taxon>
        <taxon>Bacteroidales</taxon>
        <taxon>Prevotellaceae</taxon>
        <taxon>Hoylesella</taxon>
    </lineage>
</organism>
<reference evidence="2" key="1">
    <citation type="submission" date="2011-01" db="EMBL/GenBank/DDBJ databases">
        <authorList>
            <person name="Muzny D."/>
            <person name="Qin X."/>
            <person name="Buhay C."/>
            <person name="Dugan-Rocha S."/>
            <person name="Ding Y."/>
            <person name="Chen G."/>
            <person name="Hawes A."/>
            <person name="Holder M."/>
            <person name="Jhangiani S."/>
            <person name="Johnson A."/>
            <person name="Khan Z."/>
            <person name="Li Z."/>
            <person name="Liu W."/>
            <person name="Liu X."/>
            <person name="Perez L."/>
            <person name="Shen H."/>
            <person name="Wang Q."/>
            <person name="Watt J."/>
            <person name="Xi L."/>
            <person name="Xin Y."/>
            <person name="Zhou J."/>
            <person name="Deng J."/>
            <person name="Jiang H."/>
            <person name="Liu Y."/>
            <person name="Qu J."/>
            <person name="Song X.-Z."/>
            <person name="Zhang L."/>
            <person name="Villasana D."/>
            <person name="Johnson A."/>
            <person name="Liu J."/>
            <person name="Liyanage D."/>
            <person name="Lorensuhewa L."/>
            <person name="Robinson T."/>
            <person name="Song A."/>
            <person name="Song B.-B."/>
            <person name="Dinh H."/>
            <person name="Thornton R."/>
            <person name="Coyle M."/>
            <person name="Francisco L."/>
            <person name="Jackson L."/>
            <person name="Javaid M."/>
            <person name="Korchina V."/>
            <person name="Kovar C."/>
            <person name="Mata R."/>
            <person name="Mathew T."/>
            <person name="Ngo R."/>
            <person name="Nguyen L."/>
            <person name="Nguyen N."/>
            <person name="Okwuonu G."/>
            <person name="Ongeri F."/>
            <person name="Pham C."/>
            <person name="Simmons D."/>
            <person name="Wilczek-Boney K."/>
            <person name="Hale W."/>
            <person name="Jakkamsetti A."/>
            <person name="Pham P."/>
            <person name="Ruth R."/>
            <person name="San Lucas F."/>
            <person name="Warren J."/>
            <person name="Zhang J."/>
            <person name="Zhao Z."/>
            <person name="Zhou C."/>
            <person name="Zhu D."/>
            <person name="Lee S."/>
            <person name="Bess C."/>
            <person name="Blankenburg K."/>
            <person name="Forbes L."/>
            <person name="Fu Q."/>
            <person name="Gubbala S."/>
            <person name="Hirani K."/>
            <person name="Jayaseelan J.C."/>
            <person name="Lara F."/>
            <person name="Munidasa M."/>
            <person name="Palculict T."/>
            <person name="Patil S."/>
            <person name="Pu L.-L."/>
            <person name="Saada N."/>
            <person name="Tang L."/>
            <person name="Weissenberger G."/>
            <person name="Zhu Y."/>
            <person name="Hemphill L."/>
            <person name="Shang Y."/>
            <person name="Youmans B."/>
            <person name="Ayvaz T."/>
            <person name="Ross M."/>
            <person name="Santibanez J."/>
            <person name="Aqrawi P."/>
            <person name="Gross S."/>
            <person name="Joshi V."/>
            <person name="Fowler G."/>
            <person name="Nazareth L."/>
            <person name="Reid J."/>
            <person name="Worley K."/>
            <person name="Petrosino J."/>
            <person name="Highlander S."/>
            <person name="Gibbs R."/>
        </authorList>
    </citation>
    <scope>NUCLEOTIDE SEQUENCE [LARGE SCALE GENOMIC DNA]</scope>
    <source>
        <strain evidence="2">ATCC 33269</strain>
    </source>
</reference>
<evidence type="ECO:0000313" key="2">
    <source>
        <dbReference type="EMBL" id="EFZ36370.1"/>
    </source>
</evidence>
<keyword evidence="1" id="KW-0732">Signal</keyword>